<feature type="transmembrane region" description="Helical" evidence="1">
    <location>
        <begin position="258"/>
        <end position="275"/>
    </location>
</feature>
<keyword evidence="1" id="KW-0472">Membrane</keyword>
<reference evidence="2" key="1">
    <citation type="submission" date="2020-06" db="EMBL/GenBank/DDBJ databases">
        <title>Unique genomic features of the anaerobic methanotrophic archaea.</title>
        <authorList>
            <person name="Chadwick G.L."/>
            <person name="Skennerton C.T."/>
            <person name="Laso-Perez R."/>
            <person name="Leu A.O."/>
            <person name="Speth D.R."/>
            <person name="Yu H."/>
            <person name="Morgan-Lang C."/>
            <person name="Hatzenpichler R."/>
            <person name="Goudeau D."/>
            <person name="Malmstrom R."/>
            <person name="Brazelton W.J."/>
            <person name="Woyke T."/>
            <person name="Hallam S.J."/>
            <person name="Tyson G.W."/>
            <person name="Wegener G."/>
            <person name="Boetius A."/>
            <person name="Orphan V."/>
        </authorList>
    </citation>
    <scope>NUCLEOTIDE SEQUENCE</scope>
</reference>
<name>A0A7G9YW76_9EURY</name>
<evidence type="ECO:0000256" key="1">
    <source>
        <dbReference type="SAM" id="Phobius"/>
    </source>
</evidence>
<organism evidence="2">
    <name type="scientific">Candidatus Methanophagaceae archaeon ANME-1 ERB6</name>
    <dbReference type="NCBI Taxonomy" id="2759912"/>
    <lineage>
        <taxon>Archaea</taxon>
        <taxon>Methanobacteriati</taxon>
        <taxon>Methanobacteriota</taxon>
        <taxon>Stenosarchaea group</taxon>
        <taxon>Methanomicrobia</taxon>
        <taxon>Candidatus Methanophagales</taxon>
        <taxon>Candidatus Methanophagaceae</taxon>
    </lineage>
</organism>
<proteinExistence type="predicted"/>
<feature type="transmembrane region" description="Helical" evidence="1">
    <location>
        <begin position="53"/>
        <end position="80"/>
    </location>
</feature>
<dbReference type="EMBL" id="MT631505">
    <property type="protein sequence ID" value="QNO52260.1"/>
    <property type="molecule type" value="Genomic_DNA"/>
</dbReference>
<sequence>MEITDFVPKIELRQFLVLVIPGMIFSFTILCLIDKKLSCYKLLPADFTTSVTLPYVSLLIFYLLTSGLAFGVIFYFLYLWRVFPRFTRFLINPFLFRYLFSCDNVPGNDSERLIKFLRDDLDIGWVESAEIRKSDDGKTIRIFKDENSAEIMIDEKKEKATLKISDGRTHDLKVKKKYGKLNIYKFRFLYRFLSKSPAKNENKNKFLEYPGEFIEILLKAVNIDISYKQVYRTFFGSLSISTFLSFFVLLYPSDFQKLLVLIPLILLFIFSTCAAEKLTRVVDSTIEDLVKKLPNFLEDVKESFPEEVYNNMLKK</sequence>
<feature type="transmembrane region" description="Helical" evidence="1">
    <location>
        <begin position="234"/>
        <end position="252"/>
    </location>
</feature>
<keyword evidence="1" id="KW-1133">Transmembrane helix</keyword>
<evidence type="ECO:0000313" key="2">
    <source>
        <dbReference type="EMBL" id="QNO52260.1"/>
    </source>
</evidence>
<keyword evidence="1" id="KW-0812">Transmembrane</keyword>
<accession>A0A7G9YW76</accession>
<dbReference type="AlphaFoldDB" id="A0A7G9YW76"/>
<gene>
    <name evidence="2" type="ORF">BPDGFPMF_00019</name>
</gene>
<protein>
    <submittedName>
        <fullName evidence="2">Uncharacterized protein</fullName>
    </submittedName>
</protein>
<feature type="transmembrane region" description="Helical" evidence="1">
    <location>
        <begin position="12"/>
        <end position="33"/>
    </location>
</feature>